<evidence type="ECO:0000259" key="2">
    <source>
        <dbReference type="Pfam" id="PF09423"/>
    </source>
</evidence>
<dbReference type="PROSITE" id="PS51318">
    <property type="entry name" value="TAT"/>
    <property type="match status" value="1"/>
</dbReference>
<feature type="signal peptide" evidence="1">
    <location>
        <begin position="1"/>
        <end position="29"/>
    </location>
</feature>
<gene>
    <name evidence="4" type="ORF">KOF26_06890</name>
</gene>
<feature type="chain" id="PRO_5046585456" evidence="1">
    <location>
        <begin position="30"/>
        <end position="522"/>
    </location>
</feature>
<sequence>MLKLDRRQLIKAGGGIALLAGLSRSPLFAAPLGANPFTLGVAAGDPWPDGFVIWTRLAPRPLDEHGGMPAAHVPVRWEVAEDAGFARVVRTGETMALPELGHSVHVEVDGLQPHRRYWYRFATAGSDVSQVGTARTAPAPGATVDRLRIGVAGCQHYEMGYYDAWRHLAAEPDLDLIFHYGDYIYEGGTAPLGKNGNNPTVVRQHAGAEIYSIDDYRRRYAQYKSDPDLIAAHAACAFAASFDDHEVDNNWASDFDQDGTDPAIFALRRYAALQAWYENMPVRKAQFPTAGGLTAYRRLDYGRLMRMHVLDTRSYRSDQPCGDNGGKANCPPEAHMQPDMLGKAQEAWLDAGLGNDATWNLVAQQVIVMPIDLRPASATTPRHGTDLWDGYRPARQRLVDTIRRHDLKNVVIATGDHHKHMAGALPADDSRPDGEKVAIEFLTTSVATGGNGAGTKGLEHIVRNNPQIDLYADQRGYQLFDIAPKQWTTDVKVLDRVDSPGGRLSTLARYAVIPGWPELHRA</sequence>
<evidence type="ECO:0000313" key="5">
    <source>
        <dbReference type="Proteomes" id="UP000776276"/>
    </source>
</evidence>
<dbReference type="PANTHER" id="PTHR43606">
    <property type="entry name" value="PHOSPHATASE, PUTATIVE (AFU_ORTHOLOGUE AFUA_6G08710)-RELATED"/>
    <property type="match status" value="1"/>
</dbReference>
<dbReference type="RefSeq" id="WP_216322283.1">
    <property type="nucleotide sequence ID" value="NZ_JAHKRT010000003.1"/>
</dbReference>
<keyword evidence="5" id="KW-1185">Reference proteome</keyword>
<dbReference type="InterPro" id="IPR018946">
    <property type="entry name" value="PhoD-like_MPP"/>
</dbReference>
<accession>A0ABS6BIE0</accession>
<dbReference type="CDD" id="cd07389">
    <property type="entry name" value="MPP_PhoD"/>
    <property type="match status" value="1"/>
</dbReference>
<reference evidence="4 5" key="1">
    <citation type="submission" date="2021-06" db="EMBL/GenBank/DDBJ databases">
        <title>Sphingomonas sp. XMGL2, whole genome shotgun sequencing project.</title>
        <authorList>
            <person name="Zhao G."/>
            <person name="Shen L."/>
        </authorList>
    </citation>
    <scope>NUCLEOTIDE SEQUENCE [LARGE SCALE GENOMIC DNA]</scope>
    <source>
        <strain evidence="4 5">XMGL2</strain>
    </source>
</reference>
<dbReference type="EMBL" id="JAHKRT010000003">
    <property type="protein sequence ID" value="MBU3077592.1"/>
    <property type="molecule type" value="Genomic_DNA"/>
</dbReference>
<dbReference type="InterPro" id="IPR032093">
    <property type="entry name" value="PhoD_N"/>
</dbReference>
<protein>
    <submittedName>
        <fullName evidence="4">Alkaline phosphatase D family protein</fullName>
    </submittedName>
</protein>
<feature type="domain" description="PhoD-like phosphatase metallophosphatase" evidence="2">
    <location>
        <begin position="150"/>
        <end position="490"/>
    </location>
</feature>
<evidence type="ECO:0000256" key="1">
    <source>
        <dbReference type="SAM" id="SignalP"/>
    </source>
</evidence>
<dbReference type="Pfam" id="PF09423">
    <property type="entry name" value="PhoD"/>
    <property type="match status" value="1"/>
</dbReference>
<keyword evidence="1" id="KW-0732">Signal</keyword>
<dbReference type="Pfam" id="PF16655">
    <property type="entry name" value="PhoD_N"/>
    <property type="match status" value="1"/>
</dbReference>
<proteinExistence type="predicted"/>
<dbReference type="PANTHER" id="PTHR43606:SF2">
    <property type="entry name" value="ALKALINE PHOSPHATASE FAMILY PROTEIN (AFU_ORTHOLOGUE AFUA_5G03860)"/>
    <property type="match status" value="1"/>
</dbReference>
<evidence type="ECO:0000313" key="4">
    <source>
        <dbReference type="EMBL" id="MBU3077592.1"/>
    </source>
</evidence>
<dbReference type="Proteomes" id="UP000776276">
    <property type="component" value="Unassembled WGS sequence"/>
</dbReference>
<evidence type="ECO:0000259" key="3">
    <source>
        <dbReference type="Pfam" id="PF16655"/>
    </source>
</evidence>
<name>A0ABS6BIE0_9SPHN</name>
<organism evidence="4 5">
    <name type="scientific">Sphingomonas quercus</name>
    <dbReference type="NCBI Taxonomy" id="2842451"/>
    <lineage>
        <taxon>Bacteria</taxon>
        <taxon>Pseudomonadati</taxon>
        <taxon>Pseudomonadota</taxon>
        <taxon>Alphaproteobacteria</taxon>
        <taxon>Sphingomonadales</taxon>
        <taxon>Sphingomonadaceae</taxon>
        <taxon>Sphingomonas</taxon>
    </lineage>
</organism>
<comment type="caution">
    <text evidence="4">The sequence shown here is derived from an EMBL/GenBank/DDBJ whole genome shotgun (WGS) entry which is preliminary data.</text>
</comment>
<dbReference type="InterPro" id="IPR052900">
    <property type="entry name" value="Phospholipid_Metab_Enz"/>
</dbReference>
<dbReference type="InterPro" id="IPR006311">
    <property type="entry name" value="TAT_signal"/>
</dbReference>
<feature type="domain" description="Phospholipase D N-terminal" evidence="3">
    <location>
        <begin position="39"/>
        <end position="136"/>
    </location>
</feature>